<gene>
    <name evidence="2" type="ORF">R1sor_017906</name>
</gene>
<dbReference type="Pfam" id="PF10441">
    <property type="entry name" value="Urb2"/>
    <property type="match status" value="1"/>
</dbReference>
<evidence type="ECO:0000259" key="1">
    <source>
        <dbReference type="Pfam" id="PF10441"/>
    </source>
</evidence>
<proteinExistence type="predicted"/>
<dbReference type="InterPro" id="IPR018849">
    <property type="entry name" value="Urb2/Npa2_C"/>
</dbReference>
<keyword evidence="3" id="KW-1185">Reference proteome</keyword>
<feature type="domain" description="Nucleolar 27S pre-rRNA processing Urb2/Npa2 C-terminal" evidence="1">
    <location>
        <begin position="10"/>
        <end position="267"/>
    </location>
</feature>
<dbReference type="PANTHER" id="PTHR15682:SF2">
    <property type="entry name" value="UNHEALTHY RIBOSOME BIOGENESIS PROTEIN 2 HOMOLOG"/>
    <property type="match status" value="1"/>
</dbReference>
<name>A0ABD3IBG5_9MARC</name>
<reference evidence="2 3" key="1">
    <citation type="submission" date="2024-09" db="EMBL/GenBank/DDBJ databases">
        <title>Chromosome-scale assembly of Riccia sorocarpa.</title>
        <authorList>
            <person name="Paukszto L."/>
        </authorList>
    </citation>
    <scope>NUCLEOTIDE SEQUENCE [LARGE SCALE GENOMIC DNA]</scope>
    <source>
        <strain evidence="2">LP-2024</strain>
        <tissue evidence="2">Aerial parts of the thallus</tissue>
    </source>
</reference>
<dbReference type="PANTHER" id="PTHR15682">
    <property type="entry name" value="UNHEALTHY RIBOSOME BIOGENESIS PROTEIN 2 HOMOLOG"/>
    <property type="match status" value="1"/>
</dbReference>
<comment type="caution">
    <text evidence="2">The sequence shown here is derived from an EMBL/GenBank/DDBJ whole genome shotgun (WGS) entry which is preliminary data.</text>
</comment>
<dbReference type="Proteomes" id="UP001633002">
    <property type="component" value="Unassembled WGS sequence"/>
</dbReference>
<dbReference type="EMBL" id="JBJQOH010000001">
    <property type="protein sequence ID" value="KAL3699884.1"/>
    <property type="molecule type" value="Genomic_DNA"/>
</dbReference>
<sequence>MVESGPVLLRCIQILTSVASRDVIYPLEACHVALAWHCPSVIFSLVYQSGSSRNMLLPGSLTRNGSGAKHEKEECSSVVKIGSDVGVELYGACCQLLCSLIRHRRRESGHCIALLGDSSRVLLHCLEVTYWPLADESAKVWSTKMATYCATWLRRIYEEPCEQKETLGKYCCHMLSNYLCVLAGHGPVGCIYHSSQVFPSDLLISFSHHLYSREVEAALRPGAYALIDACSANDLQQLDASLGEGPRRNALLALRREYTQQFQYTGKV</sequence>
<organism evidence="2 3">
    <name type="scientific">Riccia sorocarpa</name>
    <dbReference type="NCBI Taxonomy" id="122646"/>
    <lineage>
        <taxon>Eukaryota</taxon>
        <taxon>Viridiplantae</taxon>
        <taxon>Streptophyta</taxon>
        <taxon>Embryophyta</taxon>
        <taxon>Marchantiophyta</taxon>
        <taxon>Marchantiopsida</taxon>
        <taxon>Marchantiidae</taxon>
        <taxon>Marchantiales</taxon>
        <taxon>Ricciaceae</taxon>
        <taxon>Riccia</taxon>
    </lineage>
</organism>
<evidence type="ECO:0000313" key="3">
    <source>
        <dbReference type="Proteomes" id="UP001633002"/>
    </source>
</evidence>
<dbReference type="AlphaFoldDB" id="A0ABD3IBG5"/>
<accession>A0ABD3IBG5</accession>
<protein>
    <recommendedName>
        <fullName evidence="1">Nucleolar 27S pre-rRNA processing Urb2/Npa2 C-terminal domain-containing protein</fullName>
    </recommendedName>
</protein>
<dbReference type="InterPro" id="IPR052609">
    <property type="entry name" value="Ribosome_Biogenesis_Reg"/>
</dbReference>
<evidence type="ECO:0000313" key="2">
    <source>
        <dbReference type="EMBL" id="KAL3699884.1"/>
    </source>
</evidence>